<dbReference type="PROSITE" id="PS51318">
    <property type="entry name" value="TAT"/>
    <property type="match status" value="1"/>
</dbReference>
<dbReference type="Pfam" id="PF00553">
    <property type="entry name" value="CBM_2"/>
    <property type="match status" value="1"/>
</dbReference>
<dbReference type="PANTHER" id="PTHR31297:SF41">
    <property type="entry name" value="ENDOGLUCANASE, PUTATIVE (AFU_ORTHOLOGUE AFUA_5G01830)-RELATED"/>
    <property type="match status" value="1"/>
</dbReference>
<dbReference type="GO" id="GO:0009986">
    <property type="term" value="C:cell surface"/>
    <property type="evidence" value="ECO:0007669"/>
    <property type="project" value="TreeGrafter"/>
</dbReference>
<evidence type="ECO:0000256" key="2">
    <source>
        <dbReference type="ARBA" id="ARBA00005641"/>
    </source>
</evidence>
<dbReference type="SUPFAM" id="SSF81296">
    <property type="entry name" value="E set domains"/>
    <property type="match status" value="1"/>
</dbReference>
<dbReference type="PROSITE" id="PS00561">
    <property type="entry name" value="CBM2_A"/>
    <property type="match status" value="1"/>
</dbReference>
<dbReference type="GO" id="GO:0008422">
    <property type="term" value="F:beta-glucosidase activity"/>
    <property type="evidence" value="ECO:0007669"/>
    <property type="project" value="TreeGrafter"/>
</dbReference>
<comment type="caution">
    <text evidence="11">The sequence shown here is derived from an EMBL/GenBank/DDBJ whole genome shotgun (WGS) entry which is preliminary data.</text>
</comment>
<keyword evidence="12" id="KW-1185">Reference proteome</keyword>
<evidence type="ECO:0000313" key="11">
    <source>
        <dbReference type="EMBL" id="RRS00924.1"/>
    </source>
</evidence>
<dbReference type="Gene3D" id="2.60.40.290">
    <property type="match status" value="1"/>
</dbReference>
<comment type="catalytic activity">
    <reaction evidence="1">
        <text>Endohydrolysis of (1-&gt;4)-beta-D-glucosidic linkages in cellulose, lichenin and cereal beta-D-glucans.</text>
        <dbReference type="EC" id="3.2.1.4"/>
    </reaction>
</comment>
<dbReference type="InterPro" id="IPR040946">
    <property type="entry name" value="CBM46"/>
</dbReference>
<keyword evidence="9" id="KW-0624">Polysaccharide degradation</keyword>
<dbReference type="InterPro" id="IPR017853">
    <property type="entry name" value="GH"/>
</dbReference>
<dbReference type="EMBL" id="RSEB01000002">
    <property type="protein sequence ID" value="RRS00924.1"/>
    <property type="molecule type" value="Genomic_DNA"/>
</dbReference>
<protein>
    <recommendedName>
        <fullName evidence="3">cellulase</fullName>
        <ecNumber evidence="3">3.2.1.4</ecNumber>
    </recommendedName>
</protein>
<dbReference type="InterPro" id="IPR001547">
    <property type="entry name" value="Glyco_hydro_5"/>
</dbReference>
<sequence>MTGTAHGRRRRISLIVAAVAALAAGLGVILPQVASASGGCEVDYQVRSEWPGGFIADVAVTNHGAALDGWNLQWSFPSGQTVVQAWNADVTVSGGTATAKNVSYNRELASGAAVSFGFAGSFGARNDLPTAFTLNGATCTIPSEEPTETPPGNLTPMETVAAMQPGFNLGNSLDAIPDETSWGNYPINQALVADVKDEGFNSLRLPVTWNEHQGEGPDYAIDPAYLDRVEEVVNWAIEEGLYVLLNVHHDSWIWLADMKTNREEILARNEALWTAIAERFRDYPPTLLFESINEPQFYDATDAEKYGYLDELNKQFHEIVRGTGGGNADRVLVLPTLHTSGDQTPVDELAQTFTDLGDPNVAATIHFYGYWPFAMNLAGGTNFDQVVIDGIHDAFDNVYDAFVANDIPVIIGEYSLLGGNVEGKVERGEILKFLEYAGYYAREKNLTTMLWDCVPGYDRDNLQFRDPEYWGMYQAAWTTRSGTASTDQVFFERAGQIADETVTLNPNGLEFEGLRHGDTRLTEGVDYTRSGNELTLKASLLTELLGNRQYGKRADLHADFSAGQPWRISLISYDTPTIANATGAANTFAIPTEFKGDQMKTMQAVYTDDGSNAGPIDWTSYKEWGVAFKPDYAANQLVLGDAFFKDVQDNRQVKLTLYFWSGATLTYYVTESGGTVIGTTG</sequence>
<dbReference type="OrthoDB" id="9800955at2"/>
<dbReference type="GO" id="GO:0030245">
    <property type="term" value="P:cellulose catabolic process"/>
    <property type="evidence" value="ECO:0007669"/>
    <property type="project" value="UniProtKB-KW"/>
</dbReference>
<name>A0A426V219_9ACTN</name>
<dbReference type="InterPro" id="IPR014756">
    <property type="entry name" value="Ig_E-set"/>
</dbReference>
<accession>A0A426V219</accession>
<dbReference type="InterPro" id="IPR018366">
    <property type="entry name" value="CBM2_CS"/>
</dbReference>
<evidence type="ECO:0000256" key="4">
    <source>
        <dbReference type="ARBA" id="ARBA00022729"/>
    </source>
</evidence>
<evidence type="ECO:0000259" key="10">
    <source>
        <dbReference type="PROSITE" id="PS51173"/>
    </source>
</evidence>
<evidence type="ECO:0000256" key="7">
    <source>
        <dbReference type="ARBA" id="ARBA00023277"/>
    </source>
</evidence>
<feature type="domain" description="CBM2" evidence="10">
    <location>
        <begin position="33"/>
        <end position="142"/>
    </location>
</feature>
<dbReference type="SUPFAM" id="SSF49384">
    <property type="entry name" value="Carbohydrate-binding domain"/>
    <property type="match status" value="1"/>
</dbReference>
<evidence type="ECO:0000256" key="3">
    <source>
        <dbReference type="ARBA" id="ARBA00012601"/>
    </source>
</evidence>
<dbReference type="PANTHER" id="PTHR31297">
    <property type="entry name" value="GLUCAN ENDO-1,6-BETA-GLUCOSIDASE B"/>
    <property type="match status" value="1"/>
</dbReference>
<dbReference type="GO" id="GO:0030247">
    <property type="term" value="F:polysaccharide binding"/>
    <property type="evidence" value="ECO:0007669"/>
    <property type="project" value="UniProtKB-UniRule"/>
</dbReference>
<dbReference type="InterPro" id="IPR012291">
    <property type="entry name" value="CBM2_carb-bd_dom_sf"/>
</dbReference>
<keyword evidence="4" id="KW-0732">Signal</keyword>
<dbReference type="Proteomes" id="UP000277256">
    <property type="component" value="Unassembled WGS sequence"/>
</dbReference>
<dbReference type="GO" id="GO:0008810">
    <property type="term" value="F:cellulase activity"/>
    <property type="evidence" value="ECO:0007669"/>
    <property type="project" value="UniProtKB-EC"/>
</dbReference>
<gene>
    <name evidence="11" type="ORF">EIW28_09940</name>
</gene>
<dbReference type="PROSITE" id="PS51173">
    <property type="entry name" value="CBM2"/>
    <property type="match status" value="1"/>
</dbReference>
<comment type="similarity">
    <text evidence="2">Belongs to the glycosyl hydrolase 5 (cellulase A) family.</text>
</comment>
<dbReference type="EC" id="3.2.1.4" evidence="3"/>
<dbReference type="InterPro" id="IPR005102">
    <property type="entry name" value="Carbo-bd_X2"/>
</dbReference>
<evidence type="ECO:0000256" key="5">
    <source>
        <dbReference type="ARBA" id="ARBA00022801"/>
    </source>
</evidence>
<dbReference type="InterPro" id="IPR006311">
    <property type="entry name" value="TAT_signal"/>
</dbReference>
<dbReference type="Pfam" id="PF18448">
    <property type="entry name" value="CBM46"/>
    <property type="match status" value="1"/>
</dbReference>
<dbReference type="SMART" id="SM00637">
    <property type="entry name" value="CBD_II"/>
    <property type="match status" value="1"/>
</dbReference>
<dbReference type="InterPro" id="IPR013783">
    <property type="entry name" value="Ig-like_fold"/>
</dbReference>
<evidence type="ECO:0000256" key="8">
    <source>
        <dbReference type="ARBA" id="ARBA00023295"/>
    </source>
</evidence>
<dbReference type="SUPFAM" id="SSF51445">
    <property type="entry name" value="(Trans)glycosidases"/>
    <property type="match status" value="1"/>
</dbReference>
<evidence type="ECO:0000313" key="12">
    <source>
        <dbReference type="Proteomes" id="UP000277256"/>
    </source>
</evidence>
<proteinExistence type="inferred from homology"/>
<dbReference type="Pfam" id="PF00150">
    <property type="entry name" value="Cellulase"/>
    <property type="match status" value="1"/>
</dbReference>
<dbReference type="InterPro" id="IPR008965">
    <property type="entry name" value="CBM2/CBM3_carb-bd_dom_sf"/>
</dbReference>
<dbReference type="GO" id="GO:0005576">
    <property type="term" value="C:extracellular region"/>
    <property type="evidence" value="ECO:0007669"/>
    <property type="project" value="TreeGrafter"/>
</dbReference>
<dbReference type="Pfam" id="PF03442">
    <property type="entry name" value="CBM_X2"/>
    <property type="match status" value="1"/>
</dbReference>
<evidence type="ECO:0000256" key="9">
    <source>
        <dbReference type="ARBA" id="ARBA00023326"/>
    </source>
</evidence>
<dbReference type="Gene3D" id="2.60.40.10">
    <property type="entry name" value="Immunoglobulins"/>
    <property type="match status" value="1"/>
</dbReference>
<organism evidence="11 12">
    <name type="scientific">Glycomyces terrestris</name>
    <dbReference type="NCBI Taxonomy" id="2493553"/>
    <lineage>
        <taxon>Bacteria</taxon>
        <taxon>Bacillati</taxon>
        <taxon>Actinomycetota</taxon>
        <taxon>Actinomycetes</taxon>
        <taxon>Glycomycetales</taxon>
        <taxon>Glycomycetaceae</taxon>
        <taxon>Glycomyces</taxon>
    </lineage>
</organism>
<dbReference type="InterPro" id="IPR050386">
    <property type="entry name" value="Glycosyl_hydrolase_5"/>
</dbReference>
<evidence type="ECO:0000256" key="6">
    <source>
        <dbReference type="ARBA" id="ARBA00023001"/>
    </source>
</evidence>
<dbReference type="InterPro" id="IPR001919">
    <property type="entry name" value="CBD2"/>
</dbReference>
<keyword evidence="8" id="KW-0326">Glycosidase</keyword>
<dbReference type="AlphaFoldDB" id="A0A426V219"/>
<keyword evidence="6" id="KW-0136">Cellulose degradation</keyword>
<keyword evidence="5" id="KW-0378">Hydrolase</keyword>
<reference evidence="11 12" key="1">
    <citation type="submission" date="2018-12" db="EMBL/GenBank/DDBJ databases">
        <title>Glycomyces sp. YIM 121974 draft genome.</title>
        <authorList>
            <person name="Li Q."/>
        </authorList>
    </citation>
    <scope>NUCLEOTIDE SEQUENCE [LARGE SCALE GENOMIC DNA]</scope>
    <source>
        <strain evidence="11 12">YIM 121974</strain>
    </source>
</reference>
<evidence type="ECO:0000256" key="1">
    <source>
        <dbReference type="ARBA" id="ARBA00000966"/>
    </source>
</evidence>
<dbReference type="Gene3D" id="3.20.20.80">
    <property type="entry name" value="Glycosidases"/>
    <property type="match status" value="1"/>
</dbReference>
<keyword evidence="7" id="KW-0119">Carbohydrate metabolism</keyword>